<dbReference type="FunFam" id="3.40.30.10:FF:000169">
    <property type="entry name" value="DnaJ homolog subfamily C member 10"/>
    <property type="match status" value="1"/>
</dbReference>
<dbReference type="GO" id="GO:0005788">
    <property type="term" value="C:endoplasmic reticulum lumen"/>
    <property type="evidence" value="ECO:0007669"/>
    <property type="project" value="UniProtKB-SubCell"/>
</dbReference>
<sequence length="884" mass="100579">MGVCLNKDDFLRDLKRIGLCLLIVFVVVVVGTDQNFYSLLGVSKTASSREIRQAFKKLALKLHPDKNPNNPNAHGDFLKINRAYEVLKDEDLRKKYDKYGEKGLEDNQGGQYESWSYYRYDFDAAVNSGELWFVNFYSPGCSHCHDLAPTWREFAKEVDGLLRIGAVNCGDDRMLCRMKGVSSYPSLYIFRSGMAAVKYNGDRSKESLVSFAMQHVRSTVTELSTGEPHCPFSFLCTMACSFLCTSHQDGLVSVGWVDCDTQDSLCKSLDVTASTTAYFPPGASLNNREKSSVLDRLAHHRWLVFFHFGKNENVNDPELKKLKTLLKNEHIQANKAATGLQQRQRELTTELRQETVHTGNEALNFVKFMVVTHFLQEGHHLGTTHPRKKILYDILAFAKESVNSHVTTLGPQNFPASDKEPWLVDFFAPWCPPCRALLPELRKASTLLYGQLKVGTLDCTVHEGLCSMYNIQAYPTTVVFNQSSIHEYEGHHSAEQILEFIEDLRNPSVVSLTPTTFNELVKQRKHDEVWMVDFYSPWCHPCQVLMPEWKRMARTLTGLISVGSVDCQQHHSFCTQENVQRYPEIRFYPQKSNKAYQYHSYNGWNRDAYSLRSWGLGFLPQASTELTPQTFSEKVLEGKTHWVVDFYAPWCGPCQNFAPEFELLARMIKGKVKAGKVDCQAYPQTCQKAGIKAYPSVKFYRYERSKKSIWEEQINSRDAKTIAALIYGKLETLQSQGKRNKSSEKHKSAVDTSPSGCLFQQTRTKSEKIPAQAKRSRSLQEPSQWRGQNKQARGLREPLLASLFNNFNTCPHHVAPFAEQENRVLHECGQRSLQTTVSNSTTVCNLEKTSLAQNLHPSVTDAIVPGNNGAYLIWLRQVHPTPQF</sequence>
<evidence type="ECO:0000313" key="16">
    <source>
        <dbReference type="Proteomes" id="UP000710432"/>
    </source>
</evidence>
<dbReference type="Gene3D" id="3.40.30.10">
    <property type="entry name" value="Glutaredoxin"/>
    <property type="match status" value="5"/>
</dbReference>
<feature type="compositionally biased region" description="Polar residues" evidence="11">
    <location>
        <begin position="779"/>
        <end position="791"/>
    </location>
</feature>
<dbReference type="FunFam" id="3.40.30.10:FF:000087">
    <property type="entry name" value="DnaJ homolog subfamily C member 10"/>
    <property type="match status" value="1"/>
</dbReference>
<keyword evidence="5" id="KW-0256">Endoplasmic reticulum</keyword>
<keyword evidence="9" id="KW-0676">Redox-active center</keyword>
<dbReference type="InterPro" id="IPR036249">
    <property type="entry name" value="Thioredoxin-like_sf"/>
</dbReference>
<dbReference type="PANTHER" id="PTHR44340:SF1">
    <property type="entry name" value="DNAJ HOMOLOG SUBFAMILY C MEMBER 10"/>
    <property type="match status" value="1"/>
</dbReference>
<name>A0A8J6GEY7_MICOH</name>
<reference evidence="15" key="1">
    <citation type="submission" date="2020-03" db="EMBL/GenBank/DDBJ databases">
        <title>Studies in the Genomics of Life Span.</title>
        <authorList>
            <person name="Glass D."/>
        </authorList>
    </citation>
    <scope>NUCLEOTIDE SEQUENCE</scope>
    <source>
        <strain evidence="15">LTLLF</strain>
        <tissue evidence="15">Muscle</tissue>
    </source>
</reference>
<feature type="domain" description="Thioredoxin" evidence="14">
    <location>
        <begin position="620"/>
        <end position="755"/>
    </location>
</feature>
<dbReference type="InterPro" id="IPR035673">
    <property type="entry name" value="ERdj5_TRX_N"/>
</dbReference>
<keyword evidence="4" id="KW-0677">Repeat</keyword>
<organism evidence="15 16">
    <name type="scientific">Microtus ochrogaster</name>
    <name type="common">Prairie vole</name>
    <dbReference type="NCBI Taxonomy" id="79684"/>
    <lineage>
        <taxon>Eukaryota</taxon>
        <taxon>Metazoa</taxon>
        <taxon>Chordata</taxon>
        <taxon>Craniata</taxon>
        <taxon>Vertebrata</taxon>
        <taxon>Euteleostomi</taxon>
        <taxon>Mammalia</taxon>
        <taxon>Eutheria</taxon>
        <taxon>Euarchontoglires</taxon>
        <taxon>Glires</taxon>
        <taxon>Rodentia</taxon>
        <taxon>Myomorpha</taxon>
        <taxon>Muroidea</taxon>
        <taxon>Cricetidae</taxon>
        <taxon>Arvicolinae</taxon>
        <taxon>Microtus</taxon>
    </lineage>
</organism>
<proteinExistence type="predicted"/>
<dbReference type="InterPro" id="IPR052460">
    <property type="entry name" value="ER_disulfide_reductase"/>
</dbReference>
<evidence type="ECO:0000256" key="11">
    <source>
        <dbReference type="SAM" id="MobiDB-lite"/>
    </source>
</evidence>
<protein>
    <recommendedName>
        <fullName evidence="2">DnaJ homolog subfamily C member 10</fullName>
    </recommendedName>
</protein>
<feature type="compositionally biased region" description="Polar residues" evidence="11">
    <location>
        <begin position="750"/>
        <end position="763"/>
    </location>
</feature>
<keyword evidence="3" id="KW-0732">Signal</keyword>
<dbReference type="GO" id="GO:0036498">
    <property type="term" value="P:IRE1-mediated unfolded protein response"/>
    <property type="evidence" value="ECO:0007669"/>
    <property type="project" value="TreeGrafter"/>
</dbReference>
<dbReference type="GO" id="GO:0016671">
    <property type="term" value="F:oxidoreductase activity, acting on a sulfur group of donors, disulfide as acceptor"/>
    <property type="evidence" value="ECO:0007669"/>
    <property type="project" value="TreeGrafter"/>
</dbReference>
<gene>
    <name evidence="15" type="ORF">LTLLF_146920</name>
</gene>
<dbReference type="CDD" id="cd03003">
    <property type="entry name" value="PDI_a_ERdj5_N"/>
    <property type="match status" value="1"/>
</dbReference>
<dbReference type="Pfam" id="PF00226">
    <property type="entry name" value="DnaJ"/>
    <property type="match status" value="1"/>
</dbReference>
<evidence type="ECO:0000256" key="10">
    <source>
        <dbReference type="ARBA" id="ARBA00064546"/>
    </source>
</evidence>
<dbReference type="Proteomes" id="UP000710432">
    <property type="component" value="Unassembled WGS sequence"/>
</dbReference>
<dbReference type="FunFam" id="3.40.30.10:FF:000125">
    <property type="entry name" value="DnaJ homolog subfamily C member 10"/>
    <property type="match status" value="1"/>
</dbReference>
<dbReference type="PROSITE" id="PS50076">
    <property type="entry name" value="DNAJ_2"/>
    <property type="match status" value="1"/>
</dbReference>
<evidence type="ECO:0000259" key="14">
    <source>
        <dbReference type="PROSITE" id="PS51352"/>
    </source>
</evidence>
<dbReference type="EMBL" id="JAATJU010022090">
    <property type="protein sequence ID" value="KAH0512126.1"/>
    <property type="molecule type" value="Genomic_DNA"/>
</dbReference>
<keyword evidence="12" id="KW-1133">Transmembrane helix</keyword>
<feature type="region of interest" description="Disordered" evidence="11">
    <location>
        <begin position="736"/>
        <end position="792"/>
    </location>
</feature>
<evidence type="ECO:0000256" key="12">
    <source>
        <dbReference type="SAM" id="Phobius"/>
    </source>
</evidence>
<keyword evidence="7" id="KW-1015">Disulfide bond</keyword>
<dbReference type="GO" id="GO:0051087">
    <property type="term" value="F:protein-folding chaperone binding"/>
    <property type="evidence" value="ECO:0007669"/>
    <property type="project" value="UniProtKB-ARBA"/>
</dbReference>
<evidence type="ECO:0000256" key="2">
    <source>
        <dbReference type="ARBA" id="ARBA00020920"/>
    </source>
</evidence>
<dbReference type="SMART" id="SM00271">
    <property type="entry name" value="DnaJ"/>
    <property type="match status" value="1"/>
</dbReference>
<dbReference type="FunFam" id="1.10.287.110:FF:000029">
    <property type="entry name" value="DnaJ homolog subfamily C member 10"/>
    <property type="match status" value="1"/>
</dbReference>
<dbReference type="CDD" id="cd06257">
    <property type="entry name" value="DnaJ"/>
    <property type="match status" value="1"/>
</dbReference>
<dbReference type="Gene3D" id="1.10.287.110">
    <property type="entry name" value="DnaJ domain"/>
    <property type="match status" value="1"/>
</dbReference>
<dbReference type="InterPro" id="IPR036869">
    <property type="entry name" value="J_dom_sf"/>
</dbReference>
<keyword evidence="8" id="KW-0325">Glycoprotein</keyword>
<evidence type="ECO:0000256" key="9">
    <source>
        <dbReference type="ARBA" id="ARBA00023284"/>
    </source>
</evidence>
<accession>A0A8J6GEY7</accession>
<evidence type="ECO:0000313" key="15">
    <source>
        <dbReference type="EMBL" id="KAH0512126.1"/>
    </source>
</evidence>
<evidence type="ECO:0000256" key="5">
    <source>
        <dbReference type="ARBA" id="ARBA00022824"/>
    </source>
</evidence>
<dbReference type="GO" id="GO:0036503">
    <property type="term" value="P:ERAD pathway"/>
    <property type="evidence" value="ECO:0007669"/>
    <property type="project" value="UniProtKB-ARBA"/>
</dbReference>
<dbReference type="Pfam" id="PF00085">
    <property type="entry name" value="Thioredoxin"/>
    <property type="match status" value="4"/>
</dbReference>
<dbReference type="InterPro" id="IPR001623">
    <property type="entry name" value="DnaJ_domain"/>
</dbReference>
<dbReference type="GO" id="GO:0051117">
    <property type="term" value="F:ATPase binding"/>
    <property type="evidence" value="ECO:0007669"/>
    <property type="project" value="UniProtKB-ARBA"/>
</dbReference>
<evidence type="ECO:0000256" key="4">
    <source>
        <dbReference type="ARBA" id="ARBA00022737"/>
    </source>
</evidence>
<comment type="subunit">
    <text evidence="10">Interacts with HSPA5 (via its J domain). Interacts with EDEM1.</text>
</comment>
<dbReference type="AlphaFoldDB" id="A0A8J6GEY7"/>
<dbReference type="PANTHER" id="PTHR44340">
    <property type="entry name" value="DNAJ HOMOLOG SUBFAMILY C MEMBER 10"/>
    <property type="match status" value="1"/>
</dbReference>
<evidence type="ECO:0000256" key="6">
    <source>
        <dbReference type="ARBA" id="ARBA00023002"/>
    </source>
</evidence>
<dbReference type="SUPFAM" id="SSF46565">
    <property type="entry name" value="Chaperone J-domain"/>
    <property type="match status" value="1"/>
</dbReference>
<keyword evidence="6" id="KW-0560">Oxidoreductase</keyword>
<keyword evidence="12" id="KW-0472">Membrane</keyword>
<feature type="transmembrane region" description="Helical" evidence="12">
    <location>
        <begin position="17"/>
        <end position="37"/>
    </location>
</feature>
<feature type="domain" description="Thioredoxin" evidence="14">
    <location>
        <begin position="93"/>
        <end position="217"/>
    </location>
</feature>
<evidence type="ECO:0000256" key="3">
    <source>
        <dbReference type="ARBA" id="ARBA00022729"/>
    </source>
</evidence>
<keyword evidence="12" id="KW-0812">Transmembrane</keyword>
<evidence type="ECO:0000259" key="13">
    <source>
        <dbReference type="PROSITE" id="PS50076"/>
    </source>
</evidence>
<dbReference type="InterPro" id="IPR017937">
    <property type="entry name" value="Thioredoxin_CS"/>
</dbReference>
<dbReference type="PRINTS" id="PR00421">
    <property type="entry name" value="THIOREDOXIN"/>
</dbReference>
<feature type="domain" description="Thioredoxin" evidence="14">
    <location>
        <begin position="388"/>
        <end position="506"/>
    </location>
</feature>
<dbReference type="PRINTS" id="PR00625">
    <property type="entry name" value="JDOMAIN"/>
</dbReference>
<dbReference type="PROSITE" id="PS00194">
    <property type="entry name" value="THIOREDOXIN_1"/>
    <property type="match status" value="2"/>
</dbReference>
<dbReference type="InterPro" id="IPR035674">
    <property type="entry name" value="ERdj5_TRX_C"/>
</dbReference>
<dbReference type="GO" id="GO:0015035">
    <property type="term" value="F:protein-disulfide reductase activity"/>
    <property type="evidence" value="ECO:0007669"/>
    <property type="project" value="TreeGrafter"/>
</dbReference>
<feature type="domain" description="J" evidence="13">
    <location>
        <begin position="35"/>
        <end position="100"/>
    </location>
</feature>
<dbReference type="SUPFAM" id="SSF52833">
    <property type="entry name" value="Thioredoxin-like"/>
    <property type="match status" value="4"/>
</dbReference>
<dbReference type="PROSITE" id="PS51352">
    <property type="entry name" value="THIOREDOXIN_2"/>
    <property type="match status" value="3"/>
</dbReference>
<dbReference type="FunFam" id="3.40.30.10:FF:000106">
    <property type="entry name" value="DnaJ homolog subfamily C member 10"/>
    <property type="match status" value="1"/>
</dbReference>
<dbReference type="CDD" id="cd03004">
    <property type="entry name" value="PDI_a_ERdj5_C"/>
    <property type="match status" value="3"/>
</dbReference>
<dbReference type="InterPro" id="IPR013766">
    <property type="entry name" value="Thioredoxin_domain"/>
</dbReference>
<evidence type="ECO:0000256" key="7">
    <source>
        <dbReference type="ARBA" id="ARBA00023157"/>
    </source>
</evidence>
<dbReference type="GO" id="GO:0051787">
    <property type="term" value="F:misfolded protein binding"/>
    <property type="evidence" value="ECO:0007669"/>
    <property type="project" value="TreeGrafter"/>
</dbReference>
<comment type="caution">
    <text evidence="15">The sequence shown here is derived from an EMBL/GenBank/DDBJ whole genome shotgun (WGS) entry which is preliminary data.</text>
</comment>
<comment type="subcellular location">
    <subcellularLocation>
        <location evidence="1">Endoplasmic reticulum lumen</location>
    </subcellularLocation>
</comment>
<evidence type="ECO:0000256" key="8">
    <source>
        <dbReference type="ARBA" id="ARBA00023180"/>
    </source>
</evidence>
<evidence type="ECO:0000256" key="1">
    <source>
        <dbReference type="ARBA" id="ARBA00004319"/>
    </source>
</evidence>